<evidence type="ECO:0000256" key="2">
    <source>
        <dbReference type="ARBA" id="ARBA00009008"/>
    </source>
</evidence>
<dbReference type="GO" id="GO:0005737">
    <property type="term" value="C:cytoplasm"/>
    <property type="evidence" value="ECO:0007669"/>
    <property type="project" value="UniProtKB-SubCell"/>
</dbReference>
<evidence type="ECO:0000313" key="11">
    <source>
        <dbReference type="Proteomes" id="UP000680750"/>
    </source>
</evidence>
<feature type="compositionally biased region" description="Basic and acidic residues" evidence="9">
    <location>
        <begin position="169"/>
        <end position="191"/>
    </location>
</feature>
<dbReference type="RefSeq" id="WP_084131577.1">
    <property type="nucleotide sequence ID" value="NZ_AP023354.1"/>
</dbReference>
<feature type="region of interest" description="Disordered" evidence="9">
    <location>
        <begin position="79"/>
        <end position="359"/>
    </location>
</feature>
<dbReference type="OrthoDB" id="5198800at2"/>
<evidence type="ECO:0000256" key="7">
    <source>
        <dbReference type="ARBA" id="ARBA00023306"/>
    </source>
</evidence>
<feature type="compositionally biased region" description="Low complexity" evidence="9">
    <location>
        <begin position="193"/>
        <end position="223"/>
    </location>
</feature>
<keyword evidence="6" id="KW-0175">Coiled coil</keyword>
<dbReference type="InterPro" id="IPR019933">
    <property type="entry name" value="DivIVA_domain"/>
</dbReference>
<dbReference type="EMBL" id="AP023354">
    <property type="protein sequence ID" value="BCJ31062.1"/>
    <property type="molecule type" value="Genomic_DNA"/>
</dbReference>
<evidence type="ECO:0000256" key="3">
    <source>
        <dbReference type="ARBA" id="ARBA00018787"/>
    </source>
</evidence>
<feature type="compositionally biased region" description="Gly residues" evidence="9">
    <location>
        <begin position="123"/>
        <end position="140"/>
    </location>
</feature>
<evidence type="ECO:0000256" key="8">
    <source>
        <dbReference type="ARBA" id="ARBA00031737"/>
    </source>
</evidence>
<comment type="subcellular location">
    <subcellularLocation>
        <location evidence="1">Cytoplasm</location>
    </subcellularLocation>
</comment>
<accession>A0A810L8Y7</accession>
<dbReference type="GO" id="GO:0051301">
    <property type="term" value="P:cell division"/>
    <property type="evidence" value="ECO:0007669"/>
    <property type="project" value="UniProtKB-KW"/>
</dbReference>
<keyword evidence="5" id="KW-0132">Cell division</keyword>
<dbReference type="InterPro" id="IPR007793">
    <property type="entry name" value="DivIVA_fam"/>
</dbReference>
<evidence type="ECO:0000256" key="6">
    <source>
        <dbReference type="ARBA" id="ARBA00023054"/>
    </source>
</evidence>
<keyword evidence="11" id="KW-1185">Reference proteome</keyword>
<evidence type="ECO:0000256" key="1">
    <source>
        <dbReference type="ARBA" id="ARBA00004496"/>
    </source>
</evidence>
<name>A0A810L8Y7_9ACTN</name>
<dbReference type="NCBIfam" id="TIGR03544">
    <property type="entry name" value="DivI1A_domain"/>
    <property type="match status" value="2"/>
</dbReference>
<dbReference type="AlphaFoldDB" id="A0A810L8Y7"/>
<feature type="compositionally biased region" description="Basic and acidic residues" evidence="9">
    <location>
        <begin position="257"/>
        <end position="274"/>
    </location>
</feature>
<evidence type="ECO:0000256" key="4">
    <source>
        <dbReference type="ARBA" id="ARBA00022490"/>
    </source>
</evidence>
<evidence type="ECO:0000313" key="10">
    <source>
        <dbReference type="EMBL" id="BCJ31062.1"/>
    </source>
</evidence>
<dbReference type="KEGG" id="aser:Asera_51700"/>
<sequence length="460" mass="50667">MSQQGQRFRRRALRRGYKVDEVDEFLERVEATLAGSPLGSPVTSRDVHDFVFRVRFGGYDEWQVDMHLDRVERQLTALEEGGGMPAAEPAQLAGPGSAFALPPGDDSLGAYREPAPRPEPGGYESGGYDGGGYDGGGYDGGYDAPPPRRDFDAPPPQRDYDPAPQQHDPYGRDGYGGRDDRPRPVREDEPTMVRPARAAASVPPADPAGAGRAEVPAAPGRAMPRPPAPQQPEDFTQKLPPVRSDYEPTGDYPVAADGRRRESRYEQEPERFEPEPPSFAPEQRYDAHRGYEAPPQPAAGFDPAGYPPPAFDQPRGYEPEPPRFEPPTGEIRHGYEQQQQPAPTGRFETGFEPGRHGKVDMTTEIPAADSPFTPDDLHRLEQARRTFQVRRFGSGYDPQQVNRLFDAIAATMSGRATVQVSDSELDPGQFSLVQGGLFEAEVDGALRDVRDMFSRRGIAR</sequence>
<evidence type="ECO:0000256" key="5">
    <source>
        <dbReference type="ARBA" id="ARBA00022618"/>
    </source>
</evidence>
<dbReference type="Gene3D" id="6.10.250.660">
    <property type="match status" value="2"/>
</dbReference>
<gene>
    <name evidence="10" type="ORF">Asera_51700</name>
</gene>
<dbReference type="PANTHER" id="PTHR35794">
    <property type="entry name" value="CELL DIVISION PROTEIN DIVIVA"/>
    <property type="match status" value="1"/>
</dbReference>
<proteinExistence type="inferred from homology"/>
<keyword evidence="4" id="KW-0963">Cytoplasm</keyword>
<keyword evidence="7" id="KW-0131">Cell cycle</keyword>
<comment type="similarity">
    <text evidence="2">Belongs to the DivIVA family.</text>
</comment>
<organism evidence="10 11">
    <name type="scientific">Actinocatenispora sera</name>
    <dbReference type="NCBI Taxonomy" id="390989"/>
    <lineage>
        <taxon>Bacteria</taxon>
        <taxon>Bacillati</taxon>
        <taxon>Actinomycetota</taxon>
        <taxon>Actinomycetes</taxon>
        <taxon>Micromonosporales</taxon>
        <taxon>Micromonosporaceae</taxon>
        <taxon>Actinocatenispora</taxon>
    </lineage>
</organism>
<reference evidence="10" key="1">
    <citation type="submission" date="2020-08" db="EMBL/GenBank/DDBJ databases">
        <title>Whole genome shotgun sequence of Actinocatenispora sera NBRC 101916.</title>
        <authorList>
            <person name="Komaki H."/>
            <person name="Tamura T."/>
        </authorList>
    </citation>
    <scope>NUCLEOTIDE SEQUENCE</scope>
    <source>
        <strain evidence="10">NBRC 101916</strain>
    </source>
</reference>
<protein>
    <recommendedName>
        <fullName evidence="3">Cell wall synthesis protein Wag31</fullName>
    </recommendedName>
    <alternativeName>
        <fullName evidence="8">Antigen 84</fullName>
    </alternativeName>
</protein>
<dbReference type="PANTHER" id="PTHR35794:SF2">
    <property type="entry name" value="CELL DIVISION PROTEIN DIVIVA"/>
    <property type="match status" value="1"/>
</dbReference>
<dbReference type="Proteomes" id="UP000680750">
    <property type="component" value="Chromosome"/>
</dbReference>
<evidence type="ECO:0000256" key="9">
    <source>
        <dbReference type="SAM" id="MobiDB-lite"/>
    </source>
</evidence>